<dbReference type="HOGENOM" id="CLU_3273153_0_0_7"/>
<dbReference type="EMBL" id="CP001279">
    <property type="protein sequence ID" value="ACM92566.1"/>
    <property type="molecule type" value="Genomic_DNA"/>
</dbReference>
<gene>
    <name evidence="1" type="ordered locus">NAMH_1037</name>
</gene>
<organism evidence="1 2">
    <name type="scientific">Nautilia profundicola (strain ATCC BAA-1463 / DSM 18972 / AmH)</name>
    <dbReference type="NCBI Taxonomy" id="598659"/>
    <lineage>
        <taxon>Bacteria</taxon>
        <taxon>Pseudomonadati</taxon>
        <taxon>Campylobacterota</taxon>
        <taxon>Epsilonproteobacteria</taxon>
        <taxon>Nautiliales</taxon>
        <taxon>Nautiliaceae</taxon>
        <taxon>Nautilia</taxon>
    </lineage>
</organism>
<proteinExistence type="predicted"/>
<keyword evidence="2" id="KW-1185">Reference proteome</keyword>
<name>B9L9X8_NAUPA</name>
<dbReference type="AlphaFoldDB" id="B9L9X8"/>
<evidence type="ECO:0000313" key="2">
    <source>
        <dbReference type="Proteomes" id="UP000000448"/>
    </source>
</evidence>
<dbReference type="KEGG" id="nam:NAMH_1037"/>
<evidence type="ECO:0000313" key="1">
    <source>
        <dbReference type="EMBL" id="ACM92566.1"/>
    </source>
</evidence>
<accession>B9L9X8</accession>
<protein>
    <submittedName>
        <fullName evidence="1">Uncharacterized protein</fullName>
    </submittedName>
</protein>
<dbReference type="RefSeq" id="WP_012663937.1">
    <property type="nucleotide sequence ID" value="NC_012115.1"/>
</dbReference>
<sequence>MIIYREEDFDDVIEFLKNLSKTEKDYTIAIFHKTIHTNRDI</sequence>
<reference evidence="1 2" key="1">
    <citation type="journal article" date="2009" name="PLoS Genet.">
        <title>Adaptations to submarine hydrothermal environments exemplified by the genome of Nautilia profundicola.</title>
        <authorList>
            <person name="Campbell B.J."/>
            <person name="Smith J.L."/>
            <person name="Hanson T.E."/>
            <person name="Klotz M.G."/>
            <person name="Stein L.Y."/>
            <person name="Lee C.K."/>
            <person name="Wu D."/>
            <person name="Robinson J.M."/>
            <person name="Khouri H.M."/>
            <person name="Eisen J.A."/>
            <person name="Cary S.C."/>
        </authorList>
    </citation>
    <scope>NUCLEOTIDE SEQUENCE [LARGE SCALE GENOMIC DNA]</scope>
    <source>
        <strain evidence="2">ATCC BAA-1463 / DSM 18972 / AmH</strain>
    </source>
</reference>
<dbReference type="Proteomes" id="UP000000448">
    <property type="component" value="Chromosome"/>
</dbReference>